<dbReference type="KEGG" id="vg:29124533"/>
<proteinExistence type="predicted"/>
<protein>
    <submittedName>
        <fullName evidence="2">Portal protein</fullName>
    </submittedName>
</protein>
<dbReference type="Proteomes" id="UP000204094">
    <property type="component" value="Segment"/>
</dbReference>
<reference evidence="2" key="1">
    <citation type="submission" date="2018-02" db="EMBL/GenBank/DDBJ databases">
        <authorList>
            <person name="Arnold Z.M."/>
            <person name="Basina A."/>
            <person name="Iyer A.M."/>
            <person name="Stoner T.H."/>
            <person name="Kasturiarachi N.S."/>
            <person name="Pressimone C.A."/>
            <person name="Schiebel J.G."/>
            <person name="Furbee E.C."/>
            <person name="Grubb S.R."/>
            <person name="Warner M.H."/>
            <person name="Montgomery M.T."/>
            <person name="Garlena R.A."/>
            <person name="Russell D.A."/>
            <person name="Pope W.H."/>
            <person name="Jacobs-Sera D."/>
            <person name="Hendrix R.W."/>
            <person name="Hatfull G.F."/>
        </authorList>
    </citation>
    <scope>NUCLEOTIDE SEQUENCE</scope>
</reference>
<evidence type="ECO:0000313" key="3">
    <source>
        <dbReference type="Proteomes" id="UP000204094"/>
    </source>
</evidence>
<sequence length="469" mass="51612">MTEPLATTTKAGDALPSAEVGYVNPEGLNWAQWDADEKIPDLQHPNSVRVYYRMPREDGRVASLLQAIGLPVRRTPWRIDPNGARDEVVEFCSHDLGLPIVGAEPDDVDGNGNPVLASPSRRNRDRFSWAQHLQQALLMLQYGHSFFEQVYRVTGEGAEKRYRLRKLAPRPQRTISKIRVARDGGLHSIVQNPPAFDGTTLYPPTEIEVPVHKLVAYVRDPEPGQWVGSSLLRPAYKHWILKDETLRNQAAGIRRNSMGVPVVTCAKDDPEQVKRAQEIASSFRAGNHAGVGLPPNWNLELKGVSGNLPDPQKAIEYNDRQIALAGLAHFLNLDRGGSYALASVQADTFVQSVQTVAESICETANFHVVWDLVDLNFGEDEPAPKIVFDEIGTRQDATAAALKMLVEAGLLSPDVLVERKIRQDLGLPSPDGDDMSDVAPTATPSATPTPVAAQRGRRLRAHPNQGELF</sequence>
<name>A0A142K9Z1_9CAUD</name>
<dbReference type="InterPro" id="IPR009279">
    <property type="entry name" value="Portal_Mu"/>
</dbReference>
<feature type="compositionally biased region" description="Low complexity" evidence="1">
    <location>
        <begin position="438"/>
        <end position="453"/>
    </location>
</feature>
<feature type="region of interest" description="Disordered" evidence="1">
    <location>
        <begin position="426"/>
        <end position="469"/>
    </location>
</feature>
<keyword evidence="3" id="KW-1185">Reference proteome</keyword>
<evidence type="ECO:0000256" key="1">
    <source>
        <dbReference type="SAM" id="MobiDB-lite"/>
    </source>
</evidence>
<dbReference type="RefSeq" id="YP_009303386.1">
    <property type="nucleotide sequence ID" value="NC_031255.2"/>
</dbReference>
<dbReference type="OrthoDB" id="2975at10239"/>
<dbReference type="EMBL" id="KU963252">
    <property type="protein sequence ID" value="AMS02924.1"/>
    <property type="molecule type" value="Genomic_DNA"/>
</dbReference>
<accession>A0A142K9Z1</accession>
<gene>
    <name evidence="2" type="primary">3</name>
    <name evidence="2" type="ORF">SEA_SCHNABELTIER_3</name>
</gene>
<dbReference type="GeneID" id="29124533"/>
<organism evidence="2 3">
    <name type="scientific">Gordonia phage Schnabeltier</name>
    <dbReference type="NCBI Taxonomy" id="1821561"/>
    <lineage>
        <taxon>Viruses</taxon>
        <taxon>Duplodnaviria</taxon>
        <taxon>Heunggongvirae</taxon>
        <taxon>Uroviricota</taxon>
        <taxon>Caudoviricetes</taxon>
        <taxon>Schnabeltiervirus</taxon>
        <taxon>Schnabeltiervirus schnabeltier</taxon>
    </lineage>
</organism>
<evidence type="ECO:0000313" key="2">
    <source>
        <dbReference type="EMBL" id="AMS02924.1"/>
    </source>
</evidence>
<dbReference type="Pfam" id="PF06074">
    <property type="entry name" value="Portal_Mu"/>
    <property type="match status" value="1"/>
</dbReference>